<dbReference type="AlphaFoldDB" id="A0A6J6QGZ9"/>
<organism evidence="1">
    <name type="scientific">freshwater metagenome</name>
    <dbReference type="NCBI Taxonomy" id="449393"/>
    <lineage>
        <taxon>unclassified sequences</taxon>
        <taxon>metagenomes</taxon>
        <taxon>ecological metagenomes</taxon>
    </lineage>
</organism>
<evidence type="ECO:0000313" key="1">
    <source>
        <dbReference type="EMBL" id="CAB4710169.1"/>
    </source>
</evidence>
<reference evidence="1" key="1">
    <citation type="submission" date="2020-05" db="EMBL/GenBank/DDBJ databases">
        <authorList>
            <person name="Chiriac C."/>
            <person name="Salcher M."/>
            <person name="Ghai R."/>
            <person name="Kavagutti S V."/>
        </authorList>
    </citation>
    <scope>NUCLEOTIDE SEQUENCE</scope>
</reference>
<protein>
    <submittedName>
        <fullName evidence="1">Unannotated protein</fullName>
    </submittedName>
</protein>
<name>A0A6J6QGZ9_9ZZZZ</name>
<gene>
    <name evidence="1" type="ORF">UFOPK2399_01945</name>
</gene>
<dbReference type="EMBL" id="CAEZXP010000010">
    <property type="protein sequence ID" value="CAB4710169.1"/>
    <property type="molecule type" value="Genomic_DNA"/>
</dbReference>
<accession>A0A6J6QGZ9</accession>
<sequence>MIAPRVLAVTGAAVALLLVGVIVGKHEGSTANAKQIAEISSIKQLVGDRLDSPTLAAFRFNPGFACLIYRVDTNRFALRLCFDGKGRLVETADLRTGSPVYGSVTYEPSLAPFRVAPERIIAILRRHGVTDGDILASGY</sequence>
<proteinExistence type="predicted"/>